<proteinExistence type="predicted"/>
<evidence type="ECO:0000313" key="2">
    <source>
        <dbReference type="Proteomes" id="UP000054107"/>
    </source>
</evidence>
<organism evidence="1 2">
    <name type="scientific">Parasitella parasitica</name>
    <dbReference type="NCBI Taxonomy" id="35722"/>
    <lineage>
        <taxon>Eukaryota</taxon>
        <taxon>Fungi</taxon>
        <taxon>Fungi incertae sedis</taxon>
        <taxon>Mucoromycota</taxon>
        <taxon>Mucoromycotina</taxon>
        <taxon>Mucoromycetes</taxon>
        <taxon>Mucorales</taxon>
        <taxon>Mucorineae</taxon>
        <taxon>Mucoraceae</taxon>
        <taxon>Parasitella</taxon>
    </lineage>
</organism>
<dbReference type="Proteomes" id="UP000054107">
    <property type="component" value="Unassembled WGS sequence"/>
</dbReference>
<dbReference type="AlphaFoldDB" id="A0A0B7NRR3"/>
<sequence length="162" mass="19130">MSSNDIELTKQGIKWRAKNFDENLAADLQPCAYEVKFTSKYKDMKEPQPFNKDFFDNSNVEMEVIAKCPKNRLLQDSVKDVKKFMIDYDDLSPEQKLIVDYRRRIGYYKPIIVSKGGWAEAGFREFLMRAGQTAYAIFIINRISAFLFKRYFLHNIQIENEQ</sequence>
<accession>A0A0B7NRR3</accession>
<protein>
    <submittedName>
        <fullName evidence="1">Uncharacterized protein</fullName>
    </submittedName>
</protein>
<dbReference type="OrthoDB" id="2244862at2759"/>
<keyword evidence="2" id="KW-1185">Reference proteome</keyword>
<name>A0A0B7NRR3_9FUNG</name>
<evidence type="ECO:0000313" key="1">
    <source>
        <dbReference type="EMBL" id="CEP18210.1"/>
    </source>
</evidence>
<dbReference type="EMBL" id="LN733769">
    <property type="protein sequence ID" value="CEP18210.1"/>
    <property type="molecule type" value="Genomic_DNA"/>
</dbReference>
<reference evidence="1 2" key="1">
    <citation type="submission" date="2014-09" db="EMBL/GenBank/DDBJ databases">
        <authorList>
            <person name="Ellenberger Sabrina"/>
        </authorList>
    </citation>
    <scope>NUCLEOTIDE SEQUENCE [LARGE SCALE GENOMIC DNA]</scope>
    <source>
        <strain evidence="1 2">CBS 412.66</strain>
    </source>
</reference>
<gene>
    <name evidence="1" type="primary">PARPA_12512.1 scaffold 45109</name>
</gene>